<comment type="catalytic activity">
    <reaction evidence="1">
        <text>a 1,2-diacyl-sn-glycero-3-phosphocholine + H2O = a 1,2-diacyl-sn-glycero-3-phosphate + choline + H(+)</text>
        <dbReference type="Rhea" id="RHEA:14445"/>
        <dbReference type="ChEBI" id="CHEBI:15354"/>
        <dbReference type="ChEBI" id="CHEBI:15377"/>
        <dbReference type="ChEBI" id="CHEBI:15378"/>
        <dbReference type="ChEBI" id="CHEBI:57643"/>
        <dbReference type="ChEBI" id="CHEBI:58608"/>
        <dbReference type="EC" id="3.1.4.4"/>
    </reaction>
</comment>
<dbReference type="Gene3D" id="3.30.870.10">
    <property type="entry name" value="Endonuclease Chain A"/>
    <property type="match status" value="1"/>
</dbReference>
<evidence type="ECO:0000256" key="6">
    <source>
        <dbReference type="ARBA" id="ARBA00023098"/>
    </source>
</evidence>
<dbReference type="SUPFAM" id="SSF56024">
    <property type="entry name" value="Phospholipase D/nuclease"/>
    <property type="match status" value="1"/>
</dbReference>
<evidence type="ECO:0000256" key="4">
    <source>
        <dbReference type="ARBA" id="ARBA00022801"/>
    </source>
</evidence>
<evidence type="ECO:0000256" key="1">
    <source>
        <dbReference type="ARBA" id="ARBA00000798"/>
    </source>
</evidence>
<comment type="similarity">
    <text evidence="2">Belongs to the phospholipase D family.</text>
</comment>
<dbReference type="GO" id="GO:0004630">
    <property type="term" value="F:phospholipase D activity"/>
    <property type="evidence" value="ECO:0007669"/>
    <property type="project" value="UniProtKB-EC"/>
</dbReference>
<dbReference type="Proteomes" id="UP000611459">
    <property type="component" value="Unassembled WGS sequence"/>
</dbReference>
<protein>
    <recommendedName>
        <fullName evidence="3">phospholipase D</fullName>
        <ecNumber evidence="3">3.1.4.4</ecNumber>
    </recommendedName>
</protein>
<dbReference type="CDD" id="cd09170">
    <property type="entry name" value="PLDc_Nuc"/>
    <property type="match status" value="1"/>
</dbReference>
<dbReference type="PANTHER" id="PTHR43856:SF1">
    <property type="entry name" value="MITOCHONDRIAL CARDIOLIPIN HYDROLASE"/>
    <property type="match status" value="1"/>
</dbReference>
<dbReference type="GO" id="GO:0016891">
    <property type="term" value="F:RNA endonuclease activity producing 5'-phosphomonoesters, hydrolytic mechanism"/>
    <property type="evidence" value="ECO:0007669"/>
    <property type="project" value="TreeGrafter"/>
</dbReference>
<dbReference type="EMBL" id="JAENIB010000033">
    <property type="protein sequence ID" value="MBK1935568.1"/>
    <property type="molecule type" value="Genomic_DNA"/>
</dbReference>
<name>A0A1E3FN49_9BURK</name>
<evidence type="ECO:0000259" key="8">
    <source>
        <dbReference type="PROSITE" id="PS50035"/>
    </source>
</evidence>
<evidence type="ECO:0000256" key="2">
    <source>
        <dbReference type="ARBA" id="ARBA00008664"/>
    </source>
</evidence>
<dbReference type="AlphaFoldDB" id="A0A1E3FN49"/>
<organism evidence="9 11">
    <name type="scientific">Burkholderia contaminans</name>
    <dbReference type="NCBI Taxonomy" id="488447"/>
    <lineage>
        <taxon>Bacteria</taxon>
        <taxon>Pseudomonadati</taxon>
        <taxon>Pseudomonadota</taxon>
        <taxon>Betaproteobacteria</taxon>
        <taxon>Burkholderiales</taxon>
        <taxon>Burkholderiaceae</taxon>
        <taxon>Burkholderia</taxon>
        <taxon>Burkholderia cepacia complex</taxon>
    </lineage>
</organism>
<dbReference type="Pfam" id="PF13091">
    <property type="entry name" value="PLDc_2"/>
    <property type="match status" value="1"/>
</dbReference>
<dbReference type="InterPro" id="IPR001736">
    <property type="entry name" value="PLipase_D/transphosphatidylase"/>
</dbReference>
<sequence>MMKCVRGVGLVFCVAAALASAVAAADPMPTGAGYEVGFSPAGTALPMIVRGIEQAKTSILVAAYSFTSKPIATALVAAQRRGVRVAVVADKAQNSRQYSAVWYLANQGVPVRLNDRYQDQHNKFMVIDGSHVETGSFNFSSSASYKNAENALFLRNVQPIAAQYDAEWRRLWQESTDLNGRY</sequence>
<evidence type="ECO:0000313" key="9">
    <source>
        <dbReference type="EMBL" id="MBK1935568.1"/>
    </source>
</evidence>
<dbReference type="InterPro" id="IPR025202">
    <property type="entry name" value="PLD-like_dom"/>
</dbReference>
<dbReference type="PANTHER" id="PTHR43856">
    <property type="entry name" value="CARDIOLIPIN HYDROLASE"/>
    <property type="match status" value="1"/>
</dbReference>
<feature type="signal peptide" evidence="7">
    <location>
        <begin position="1"/>
        <end position="25"/>
    </location>
</feature>
<reference evidence="10 12" key="2">
    <citation type="submission" date="2021-03" db="EMBL/GenBank/DDBJ databases">
        <title>Clinical course, treatment and visual outcome of an outbreak of Burkholderia contaminans endophthalmitis following cataract surgery.</title>
        <authorList>
            <person name="Lind C."/>
            <person name="Olsen K."/>
            <person name="Angelsen N.K."/>
            <person name="Krefting E.A."/>
            <person name="Fossen K."/>
            <person name="Gravningen K."/>
            <person name="Depoorter E."/>
            <person name="Vandamme P."/>
            <person name="Bertelsen G."/>
        </authorList>
    </citation>
    <scope>NUCLEOTIDE SEQUENCE [LARGE SCALE GENOMIC DNA]</scope>
    <source>
        <strain evidence="10 12">51242556</strain>
    </source>
</reference>
<dbReference type="EMBL" id="JAGEMX010000027">
    <property type="protein sequence ID" value="MBO1835210.1"/>
    <property type="molecule type" value="Genomic_DNA"/>
</dbReference>
<keyword evidence="12" id="KW-1185">Reference proteome</keyword>
<evidence type="ECO:0000256" key="7">
    <source>
        <dbReference type="SAM" id="SignalP"/>
    </source>
</evidence>
<evidence type="ECO:0000313" key="10">
    <source>
        <dbReference type="EMBL" id="MBO1835210.1"/>
    </source>
</evidence>
<dbReference type="Proteomes" id="UP000664048">
    <property type="component" value="Unassembled WGS sequence"/>
</dbReference>
<evidence type="ECO:0000256" key="5">
    <source>
        <dbReference type="ARBA" id="ARBA00022963"/>
    </source>
</evidence>
<dbReference type="OrthoDB" id="5294698at2"/>
<dbReference type="InterPro" id="IPR051406">
    <property type="entry name" value="PLD_domain"/>
</dbReference>
<evidence type="ECO:0000313" key="12">
    <source>
        <dbReference type="Proteomes" id="UP000664048"/>
    </source>
</evidence>
<evidence type="ECO:0000256" key="3">
    <source>
        <dbReference type="ARBA" id="ARBA00012027"/>
    </source>
</evidence>
<keyword evidence="4" id="KW-0378">Hydrolase</keyword>
<dbReference type="GO" id="GO:0016042">
    <property type="term" value="P:lipid catabolic process"/>
    <property type="evidence" value="ECO:0007669"/>
    <property type="project" value="UniProtKB-KW"/>
</dbReference>
<feature type="domain" description="PLD phosphodiesterase" evidence="8">
    <location>
        <begin position="116"/>
        <end position="143"/>
    </location>
</feature>
<proteinExistence type="inferred from homology"/>
<comment type="caution">
    <text evidence="9">The sequence shown here is derived from an EMBL/GenBank/DDBJ whole genome shotgun (WGS) entry which is preliminary data.</text>
</comment>
<dbReference type="PROSITE" id="PS50035">
    <property type="entry name" value="PLD"/>
    <property type="match status" value="1"/>
</dbReference>
<dbReference type="EC" id="3.1.4.4" evidence="3"/>
<evidence type="ECO:0000313" key="11">
    <source>
        <dbReference type="Proteomes" id="UP000611459"/>
    </source>
</evidence>
<accession>A0A1E3FN49</accession>
<feature type="chain" id="PRO_5044370625" description="phospholipase D" evidence="7">
    <location>
        <begin position="26"/>
        <end position="182"/>
    </location>
</feature>
<reference evidence="9" key="1">
    <citation type="submission" date="2021-01" db="EMBL/GenBank/DDBJ databases">
        <title>Outbreak of Burkholderia contaminns endophthalmitis traced to a clinical ventilation system.</title>
        <authorList>
            <person name="Lipuma J."/>
            <person name="Spilker T."/>
            <person name="Kratholm J."/>
        </authorList>
    </citation>
    <scope>NUCLEOTIDE SEQUENCE</scope>
    <source>
        <strain evidence="9">HI4954</strain>
    </source>
</reference>
<dbReference type="GO" id="GO:0006793">
    <property type="term" value="P:phosphorus metabolic process"/>
    <property type="evidence" value="ECO:0007669"/>
    <property type="project" value="UniProtKB-ARBA"/>
</dbReference>
<keyword evidence="6" id="KW-0443">Lipid metabolism</keyword>
<dbReference type="RefSeq" id="WP_039341499.1">
    <property type="nucleotide sequence ID" value="NZ_CP046611.1"/>
</dbReference>
<gene>
    <name evidence="10" type="ORF">J4M89_38095</name>
    <name evidence="9" type="ORF">JIN94_37375</name>
</gene>
<keyword evidence="5" id="KW-0442">Lipid degradation</keyword>
<keyword evidence="7" id="KW-0732">Signal</keyword>